<dbReference type="PROSITE" id="PS00116">
    <property type="entry name" value="DNA_POLYMERASE_B"/>
    <property type="match status" value="1"/>
</dbReference>
<dbReference type="PANTHER" id="PTHR10322">
    <property type="entry name" value="DNA POLYMERASE CATALYTIC SUBUNIT"/>
    <property type="match status" value="1"/>
</dbReference>
<dbReference type="InterPro" id="IPR017964">
    <property type="entry name" value="DNA-dir_DNA_pol_B_CS"/>
</dbReference>
<evidence type="ECO:0000256" key="6">
    <source>
        <dbReference type="ARBA" id="ARBA00049244"/>
    </source>
</evidence>
<dbReference type="Proteomes" id="UP001369082">
    <property type="component" value="Unassembled WGS sequence"/>
</dbReference>
<keyword evidence="5 7" id="KW-0238">DNA-binding</keyword>
<dbReference type="Gene3D" id="3.90.1600.10">
    <property type="entry name" value="Palm domain of DNA polymerase"/>
    <property type="match status" value="2"/>
</dbReference>
<comment type="similarity">
    <text evidence="1 7">Belongs to the DNA polymerase type-B family.</text>
</comment>
<reference evidence="10 11" key="1">
    <citation type="submission" date="2024-02" db="EMBL/GenBank/DDBJ databases">
        <title>Bacteria isolated from the canopy kelp, Nereocystis luetkeana.</title>
        <authorList>
            <person name="Pfister C.A."/>
            <person name="Younker I.T."/>
            <person name="Light S.H."/>
        </authorList>
    </citation>
    <scope>NUCLEOTIDE SEQUENCE [LARGE SCALE GENOMIC DNA]</scope>
    <source>
        <strain evidence="10 11">TI.1.05</strain>
    </source>
</reference>
<evidence type="ECO:0000256" key="1">
    <source>
        <dbReference type="ARBA" id="ARBA00005755"/>
    </source>
</evidence>
<dbReference type="CDD" id="cd05537">
    <property type="entry name" value="POLBc_Pol_II"/>
    <property type="match status" value="1"/>
</dbReference>
<dbReference type="NCBIfam" id="NF004421">
    <property type="entry name" value="PRK05762.1-2"/>
    <property type="match status" value="1"/>
</dbReference>
<dbReference type="SUPFAM" id="SSF53098">
    <property type="entry name" value="Ribonuclease H-like"/>
    <property type="match status" value="1"/>
</dbReference>
<dbReference type="InterPro" id="IPR050240">
    <property type="entry name" value="DNA_pol_type-B"/>
</dbReference>
<name>A0ABU9GTU0_9GAMM</name>
<dbReference type="InterPro" id="IPR043502">
    <property type="entry name" value="DNA/RNA_pol_sf"/>
</dbReference>
<dbReference type="Pfam" id="PF21474">
    <property type="entry name" value="DNApolII_N"/>
    <property type="match status" value="1"/>
</dbReference>
<feature type="domain" description="DNA-directed DNA polymerase family B exonuclease" evidence="9">
    <location>
        <begin position="110"/>
        <end position="317"/>
    </location>
</feature>
<dbReference type="Gene3D" id="2.40.50.590">
    <property type="match status" value="1"/>
</dbReference>
<evidence type="ECO:0000256" key="7">
    <source>
        <dbReference type="RuleBase" id="RU000442"/>
    </source>
</evidence>
<protein>
    <recommendedName>
        <fullName evidence="7">DNA polymerase</fullName>
        <ecNumber evidence="7">2.7.7.7</ecNumber>
    </recommendedName>
</protein>
<dbReference type="InterPro" id="IPR036397">
    <property type="entry name" value="RNaseH_sf"/>
</dbReference>
<dbReference type="Gene3D" id="6.10.140.1130">
    <property type="match status" value="1"/>
</dbReference>
<keyword evidence="2 7" id="KW-0808">Transferase</keyword>
<dbReference type="InterPro" id="IPR023211">
    <property type="entry name" value="DNA_pol_palm_dom_sf"/>
</dbReference>
<evidence type="ECO:0000259" key="9">
    <source>
        <dbReference type="Pfam" id="PF03104"/>
    </source>
</evidence>
<keyword evidence="7" id="KW-0235">DNA replication</keyword>
<dbReference type="SMART" id="SM00486">
    <property type="entry name" value="POLBc"/>
    <property type="match status" value="1"/>
</dbReference>
<dbReference type="GO" id="GO:0003887">
    <property type="term" value="F:DNA-directed DNA polymerase activity"/>
    <property type="evidence" value="ECO:0007669"/>
    <property type="project" value="UniProtKB-EC"/>
</dbReference>
<sequence length="804" mass="91539">MNDTSITSLSGLIISRQQVETANGVDLIFWLSTERGPCRLVVPQQRYVFLIEQAQLAEAEAIWKQENCTPDFLRPLDIKTFNGQKVCAVYTFKQQLHKWCQVALMQNNIATYEGDFKLSDRFLMERFIYGLVKVSGEIKWLGRYWSCQQATLSSETDVQVIKQNTQLTMVSLDVECSPQSELYSVALSMNNTGDMSSAQHTVIMIGKKQPVEDINIIWVKNERALLLQLIHWFECYDPDAIIGWAVANFDMRLLAKRSQILNVPLTIGRDGSVLKWLTHRDDPDSGSAILHGRVILDGIDALKNASLHFESYSLEYVSQSLFGEGKLIATNSDKGLEIQRQFEQEPVTLARYNLQDCLLVERIFEAKQLAEYAIQRARLTGLALERRGASVAAFTNLYLPLLHRSGYIAPNLGDIEAQHSPGGFVMDSLPGLYDWVLVLDFKSLYPNIIRSFKIDPMGMIEGLLAPEEETIPGFRGARFSREHHHLPRILNELTSAREQAKKDKNDAFQYAIKIIMNSMYGVLGSAGCRFHDTRLASSITLRGHQIMQQTAHFIESKGQQVIYGDTDSTFVHIKGCKDVKEANQIGEQLAQQINQYWETLLRDKFDLDCYLEIEFETAFSKFFMPTLRGQDTGSKKRYAGLTSTESGDKMIFKGLETVRSDWTELAQTFQKSLYQKIFADLPVDEYIMEIVAALKEGQLDEQLVYYKRLRRPLADYIKNVPPQVKAARLADQQNAALGLPLRYQQRGRIGYLLTINGPEPQEYLHSDIDYQQYIDKQLKPIAEAILPVLGKDFNQITSDQMSLF</sequence>
<dbReference type="PANTHER" id="PTHR10322:SF23">
    <property type="entry name" value="DNA POLYMERASE DELTA CATALYTIC SUBUNIT"/>
    <property type="match status" value="1"/>
</dbReference>
<evidence type="ECO:0000313" key="11">
    <source>
        <dbReference type="Proteomes" id="UP001369082"/>
    </source>
</evidence>
<accession>A0ABU9GTU0</accession>
<dbReference type="InterPro" id="IPR042087">
    <property type="entry name" value="DNA_pol_B_thumb"/>
</dbReference>
<keyword evidence="4 7" id="KW-0239">DNA-directed DNA polymerase</keyword>
<evidence type="ECO:0000256" key="4">
    <source>
        <dbReference type="ARBA" id="ARBA00022932"/>
    </source>
</evidence>
<evidence type="ECO:0000256" key="5">
    <source>
        <dbReference type="ARBA" id="ARBA00023125"/>
    </source>
</evidence>
<dbReference type="Pfam" id="PF00136">
    <property type="entry name" value="DNA_pol_B"/>
    <property type="match status" value="1"/>
</dbReference>
<dbReference type="CDD" id="cd05784">
    <property type="entry name" value="DNA_polB_II_exo"/>
    <property type="match status" value="1"/>
</dbReference>
<proteinExistence type="inferred from homology"/>
<feature type="domain" description="DNA-directed DNA polymerase family B multifunctional" evidence="8">
    <location>
        <begin position="397"/>
        <end position="735"/>
    </location>
</feature>
<dbReference type="Pfam" id="PF03104">
    <property type="entry name" value="DNA_pol_B_exo1"/>
    <property type="match status" value="1"/>
</dbReference>
<dbReference type="Gene3D" id="3.30.420.10">
    <property type="entry name" value="Ribonuclease H-like superfamily/Ribonuclease H"/>
    <property type="match status" value="1"/>
</dbReference>
<gene>
    <name evidence="10" type="ORF">V6256_14135</name>
</gene>
<dbReference type="RefSeq" id="WP_341598872.1">
    <property type="nucleotide sequence ID" value="NZ_JBAKAZ010000083.1"/>
</dbReference>
<comment type="catalytic activity">
    <reaction evidence="6 7">
        <text>DNA(n) + a 2'-deoxyribonucleoside 5'-triphosphate = DNA(n+1) + diphosphate</text>
        <dbReference type="Rhea" id="RHEA:22508"/>
        <dbReference type="Rhea" id="RHEA-COMP:17339"/>
        <dbReference type="Rhea" id="RHEA-COMP:17340"/>
        <dbReference type="ChEBI" id="CHEBI:33019"/>
        <dbReference type="ChEBI" id="CHEBI:61560"/>
        <dbReference type="ChEBI" id="CHEBI:173112"/>
        <dbReference type="EC" id="2.7.7.7"/>
    </reaction>
</comment>
<dbReference type="EMBL" id="JBAKAZ010000083">
    <property type="protein sequence ID" value="MEL0630745.1"/>
    <property type="molecule type" value="Genomic_DNA"/>
</dbReference>
<dbReference type="InterPro" id="IPR006134">
    <property type="entry name" value="DNA-dir_DNA_pol_B_multi_dom"/>
</dbReference>
<dbReference type="PRINTS" id="PR00106">
    <property type="entry name" value="DNAPOLB"/>
</dbReference>
<organism evidence="10 11">
    <name type="scientific">Psychromonas aquatilis</name>
    <dbReference type="NCBI Taxonomy" id="2005072"/>
    <lineage>
        <taxon>Bacteria</taxon>
        <taxon>Pseudomonadati</taxon>
        <taxon>Pseudomonadota</taxon>
        <taxon>Gammaproteobacteria</taxon>
        <taxon>Alteromonadales</taxon>
        <taxon>Psychromonadaceae</taxon>
        <taxon>Psychromonas</taxon>
    </lineage>
</organism>
<dbReference type="EC" id="2.7.7.7" evidence="7"/>
<evidence type="ECO:0000313" key="10">
    <source>
        <dbReference type="EMBL" id="MEL0630745.1"/>
    </source>
</evidence>
<dbReference type="Gene3D" id="1.10.132.60">
    <property type="entry name" value="DNA polymerase family B, C-terminal domain"/>
    <property type="match status" value="1"/>
</dbReference>
<dbReference type="SUPFAM" id="SSF56672">
    <property type="entry name" value="DNA/RNA polymerases"/>
    <property type="match status" value="1"/>
</dbReference>
<dbReference type="InterPro" id="IPR006133">
    <property type="entry name" value="DNA-dir_DNA_pol_B_exonuc"/>
</dbReference>
<evidence type="ECO:0000259" key="8">
    <source>
        <dbReference type="Pfam" id="PF00136"/>
    </source>
</evidence>
<comment type="caution">
    <text evidence="10">The sequence shown here is derived from an EMBL/GenBank/DDBJ whole genome shotgun (WGS) entry which is preliminary data.</text>
</comment>
<dbReference type="InterPro" id="IPR012337">
    <property type="entry name" value="RNaseH-like_sf"/>
</dbReference>
<keyword evidence="11" id="KW-1185">Reference proteome</keyword>
<dbReference type="InterPro" id="IPR006172">
    <property type="entry name" value="DNA-dir_DNA_pol_B"/>
</dbReference>
<evidence type="ECO:0000256" key="2">
    <source>
        <dbReference type="ARBA" id="ARBA00022679"/>
    </source>
</evidence>
<keyword evidence="3 7" id="KW-0548">Nucleotidyltransferase</keyword>
<evidence type="ECO:0000256" key="3">
    <source>
        <dbReference type="ARBA" id="ARBA00022695"/>
    </source>
</evidence>